<dbReference type="PROSITE" id="PS51891">
    <property type="entry name" value="CENP_V_GFA"/>
    <property type="match status" value="1"/>
</dbReference>
<dbReference type="HOGENOM" id="CLU_055491_1_1_1"/>
<accession>H6BKW6</accession>
<sequence>MEGRCQCGAVRFTTPLAQPLKIFICHCLECRRQSASAFGITAIFPAFDLTQSKSKTHSHSTNASGGDACATQSSSSGTEEAQGQAKAQTKDNENSIGIYEHNNTKSGRTKKCYFCKNCGTRLMHGGGPYVAVKGGCLEALSRDMLDSAMHIWTKRAVVPIPEGVVAFPEDPV</sequence>
<organism evidence="7 8">
    <name type="scientific">Exophiala dermatitidis (strain ATCC 34100 / CBS 525.76 / NIH/UT8656)</name>
    <name type="common">Black yeast</name>
    <name type="synonym">Wangiella dermatitidis</name>
    <dbReference type="NCBI Taxonomy" id="858893"/>
    <lineage>
        <taxon>Eukaryota</taxon>
        <taxon>Fungi</taxon>
        <taxon>Dikarya</taxon>
        <taxon>Ascomycota</taxon>
        <taxon>Pezizomycotina</taxon>
        <taxon>Eurotiomycetes</taxon>
        <taxon>Chaetothyriomycetidae</taxon>
        <taxon>Chaetothyriales</taxon>
        <taxon>Herpotrichiellaceae</taxon>
        <taxon>Exophiala</taxon>
    </lineage>
</organism>
<keyword evidence="8" id="KW-1185">Reference proteome</keyword>
<evidence type="ECO:0000256" key="5">
    <source>
        <dbReference type="SAM" id="MobiDB-lite"/>
    </source>
</evidence>
<dbReference type="GO" id="GO:0046872">
    <property type="term" value="F:metal ion binding"/>
    <property type="evidence" value="ECO:0007669"/>
    <property type="project" value="UniProtKB-KW"/>
</dbReference>
<keyword evidence="3" id="KW-0862">Zinc</keyword>
<evidence type="ECO:0000313" key="7">
    <source>
        <dbReference type="EMBL" id="EHY52750.1"/>
    </source>
</evidence>
<dbReference type="OMA" id="HIGMWAR"/>
<evidence type="ECO:0000256" key="4">
    <source>
        <dbReference type="ARBA" id="ARBA00023239"/>
    </source>
</evidence>
<proteinExistence type="inferred from homology"/>
<dbReference type="VEuPathDB" id="FungiDB:HMPREF1120_00959"/>
<reference evidence="7" key="1">
    <citation type="submission" date="2011-07" db="EMBL/GenBank/DDBJ databases">
        <title>The Genome Sequence of Exophiala (Wangiella) dermatitidis NIH/UT8656.</title>
        <authorList>
            <consortium name="The Broad Institute Genome Sequencing Platform"/>
            <person name="Cuomo C."/>
            <person name="Wang Z."/>
            <person name="Hunicke-Smith S."/>
            <person name="Szanislo P.J."/>
            <person name="Earl A."/>
            <person name="Young S.K."/>
            <person name="Zeng Q."/>
            <person name="Gargeya S."/>
            <person name="Fitzgerald M."/>
            <person name="Haas B."/>
            <person name="Abouelleil A."/>
            <person name="Alvarado L."/>
            <person name="Arachchi H.M."/>
            <person name="Berlin A."/>
            <person name="Brown A."/>
            <person name="Chapman S.B."/>
            <person name="Chen Z."/>
            <person name="Dunbar C."/>
            <person name="Freedman E."/>
            <person name="Gearin G."/>
            <person name="Gellesch M."/>
            <person name="Goldberg J."/>
            <person name="Griggs A."/>
            <person name="Gujja S."/>
            <person name="Heiman D."/>
            <person name="Howarth C."/>
            <person name="Larson L."/>
            <person name="Lui A."/>
            <person name="MacDonald P.J.P."/>
            <person name="Montmayeur A."/>
            <person name="Murphy C."/>
            <person name="Neiman D."/>
            <person name="Pearson M."/>
            <person name="Priest M."/>
            <person name="Roberts A."/>
            <person name="Saif S."/>
            <person name="Shea T."/>
            <person name="Shenoy N."/>
            <person name="Sisk P."/>
            <person name="Stolte C."/>
            <person name="Sykes S."/>
            <person name="Wortman J."/>
            <person name="Nusbaum C."/>
            <person name="Birren B."/>
        </authorList>
    </citation>
    <scope>NUCLEOTIDE SEQUENCE</scope>
    <source>
        <strain evidence="7">NIH/UT8656</strain>
    </source>
</reference>
<name>H6BKW6_EXODN</name>
<dbReference type="Gene3D" id="3.90.1590.10">
    <property type="entry name" value="glutathione-dependent formaldehyde- activating enzyme (gfa)"/>
    <property type="match status" value="1"/>
</dbReference>
<dbReference type="OrthoDB" id="5290969at2759"/>
<dbReference type="PANTHER" id="PTHR33337">
    <property type="entry name" value="GFA DOMAIN-CONTAINING PROTEIN"/>
    <property type="match status" value="1"/>
</dbReference>
<comment type="similarity">
    <text evidence="1">Belongs to the Gfa family.</text>
</comment>
<dbReference type="Proteomes" id="UP000007304">
    <property type="component" value="Unassembled WGS sequence"/>
</dbReference>
<dbReference type="EMBL" id="JH226130">
    <property type="protein sequence ID" value="EHY52750.1"/>
    <property type="molecule type" value="Genomic_DNA"/>
</dbReference>
<dbReference type="Pfam" id="PF04828">
    <property type="entry name" value="GFA"/>
    <property type="match status" value="1"/>
</dbReference>
<evidence type="ECO:0000313" key="8">
    <source>
        <dbReference type="Proteomes" id="UP000007304"/>
    </source>
</evidence>
<evidence type="ECO:0000256" key="3">
    <source>
        <dbReference type="ARBA" id="ARBA00022833"/>
    </source>
</evidence>
<dbReference type="InterPro" id="IPR006913">
    <property type="entry name" value="CENP-V/GFA"/>
</dbReference>
<evidence type="ECO:0000256" key="1">
    <source>
        <dbReference type="ARBA" id="ARBA00005495"/>
    </source>
</evidence>
<gene>
    <name evidence="7" type="ORF">HMPREF1120_00959</name>
</gene>
<dbReference type="InParanoid" id="H6BKW6"/>
<keyword evidence="2" id="KW-0479">Metal-binding</keyword>
<dbReference type="eggNOG" id="ENOG502SRJN">
    <property type="taxonomic scope" value="Eukaryota"/>
</dbReference>
<feature type="compositionally biased region" description="Polar residues" evidence="5">
    <location>
        <begin position="70"/>
        <end position="87"/>
    </location>
</feature>
<evidence type="ECO:0000259" key="6">
    <source>
        <dbReference type="PROSITE" id="PS51891"/>
    </source>
</evidence>
<dbReference type="GO" id="GO:0016846">
    <property type="term" value="F:carbon-sulfur lyase activity"/>
    <property type="evidence" value="ECO:0007669"/>
    <property type="project" value="InterPro"/>
</dbReference>
<keyword evidence="4" id="KW-0456">Lyase</keyword>
<dbReference type="SUPFAM" id="SSF51316">
    <property type="entry name" value="Mss4-like"/>
    <property type="match status" value="1"/>
</dbReference>
<dbReference type="RefSeq" id="XP_009153211.1">
    <property type="nucleotide sequence ID" value="XM_009154963.1"/>
</dbReference>
<dbReference type="AlphaFoldDB" id="H6BKW6"/>
<feature type="domain" description="CENP-V/GFA" evidence="6">
    <location>
        <begin position="1"/>
        <end position="153"/>
    </location>
</feature>
<dbReference type="PANTHER" id="PTHR33337:SF3">
    <property type="entry name" value="CENP-V_GFA DOMAIN-CONTAINING PROTEIN"/>
    <property type="match status" value="1"/>
</dbReference>
<dbReference type="GeneID" id="20305598"/>
<evidence type="ECO:0000256" key="2">
    <source>
        <dbReference type="ARBA" id="ARBA00022723"/>
    </source>
</evidence>
<feature type="region of interest" description="Disordered" evidence="5">
    <location>
        <begin position="54"/>
        <end position="100"/>
    </location>
</feature>
<protein>
    <recommendedName>
        <fullName evidence="6">CENP-V/GFA domain-containing protein</fullName>
    </recommendedName>
</protein>
<dbReference type="InterPro" id="IPR011057">
    <property type="entry name" value="Mss4-like_sf"/>
</dbReference>